<evidence type="ECO:0008006" key="3">
    <source>
        <dbReference type="Google" id="ProtNLM"/>
    </source>
</evidence>
<evidence type="ECO:0000313" key="1">
    <source>
        <dbReference type="EMBL" id="VVB17343.1"/>
    </source>
</evidence>
<dbReference type="AlphaFoldDB" id="A0A565CUA3"/>
<dbReference type="GO" id="GO:0004521">
    <property type="term" value="F:RNA endonuclease activity"/>
    <property type="evidence" value="ECO:0007669"/>
    <property type="project" value="InterPro"/>
</dbReference>
<dbReference type="Proteomes" id="UP000489600">
    <property type="component" value="Unassembled WGS sequence"/>
</dbReference>
<dbReference type="OrthoDB" id="1739858at2759"/>
<dbReference type="GO" id="GO:1990604">
    <property type="term" value="C:IRE1-TRAF2-ASK1 complex"/>
    <property type="evidence" value="ECO:0007669"/>
    <property type="project" value="TreeGrafter"/>
</dbReference>
<dbReference type="InterPro" id="IPR011009">
    <property type="entry name" value="Kinase-like_dom_sf"/>
</dbReference>
<gene>
    <name evidence="1" type="ORF">ANE_LOCUS27787</name>
</gene>
<dbReference type="PANTHER" id="PTHR13954:SF27">
    <property type="entry name" value="SERINE_THREONINE-PROTEIN KINASE_ENDORIBONUCLEASE IRE1B"/>
    <property type="match status" value="1"/>
</dbReference>
<dbReference type="Gene3D" id="1.10.510.10">
    <property type="entry name" value="Transferase(Phosphotransferase) domain 1"/>
    <property type="match status" value="1"/>
</dbReference>
<protein>
    <recommendedName>
        <fullName evidence="3">Protein kinase domain-containing protein</fullName>
    </recommendedName>
</protein>
<sequence>MERETDIFILIESLPEAVHLLSGLLHPDPNLRPTAQEVLHHPLFCNSDMRLSFLRDESDGIELENREEGSQPQWLL</sequence>
<reference evidence="1" key="1">
    <citation type="submission" date="2019-07" db="EMBL/GenBank/DDBJ databases">
        <authorList>
            <person name="Dittberner H."/>
        </authorList>
    </citation>
    <scope>NUCLEOTIDE SEQUENCE [LARGE SCALE GENOMIC DNA]</scope>
</reference>
<dbReference type="SUPFAM" id="SSF56112">
    <property type="entry name" value="Protein kinase-like (PK-like)"/>
    <property type="match status" value="1"/>
</dbReference>
<name>A0A565CUA3_9BRAS</name>
<organism evidence="1 2">
    <name type="scientific">Arabis nemorensis</name>
    <dbReference type="NCBI Taxonomy" id="586526"/>
    <lineage>
        <taxon>Eukaryota</taxon>
        <taxon>Viridiplantae</taxon>
        <taxon>Streptophyta</taxon>
        <taxon>Embryophyta</taxon>
        <taxon>Tracheophyta</taxon>
        <taxon>Spermatophyta</taxon>
        <taxon>Magnoliopsida</taxon>
        <taxon>eudicotyledons</taxon>
        <taxon>Gunneridae</taxon>
        <taxon>Pentapetalae</taxon>
        <taxon>rosids</taxon>
        <taxon>malvids</taxon>
        <taxon>Brassicales</taxon>
        <taxon>Brassicaceae</taxon>
        <taxon>Arabideae</taxon>
        <taxon>Arabis</taxon>
    </lineage>
</organism>
<keyword evidence="2" id="KW-1185">Reference proteome</keyword>
<dbReference type="InterPro" id="IPR045133">
    <property type="entry name" value="IRE1/2-like"/>
</dbReference>
<dbReference type="GO" id="GO:0004674">
    <property type="term" value="F:protein serine/threonine kinase activity"/>
    <property type="evidence" value="ECO:0007669"/>
    <property type="project" value="InterPro"/>
</dbReference>
<dbReference type="GO" id="GO:0051082">
    <property type="term" value="F:unfolded protein binding"/>
    <property type="evidence" value="ECO:0007669"/>
    <property type="project" value="TreeGrafter"/>
</dbReference>
<dbReference type="PANTHER" id="PTHR13954">
    <property type="entry name" value="IRE1-RELATED"/>
    <property type="match status" value="1"/>
</dbReference>
<accession>A0A565CUA3</accession>
<evidence type="ECO:0000313" key="2">
    <source>
        <dbReference type="Proteomes" id="UP000489600"/>
    </source>
</evidence>
<comment type="caution">
    <text evidence="1">The sequence shown here is derived from an EMBL/GenBank/DDBJ whole genome shotgun (WGS) entry which is preliminary data.</text>
</comment>
<dbReference type="GO" id="GO:0036498">
    <property type="term" value="P:IRE1-mediated unfolded protein response"/>
    <property type="evidence" value="ECO:0007669"/>
    <property type="project" value="TreeGrafter"/>
</dbReference>
<dbReference type="EMBL" id="CABITT030000008">
    <property type="protein sequence ID" value="VVB17343.1"/>
    <property type="molecule type" value="Genomic_DNA"/>
</dbReference>
<proteinExistence type="predicted"/>